<evidence type="ECO:0000256" key="1">
    <source>
        <dbReference type="ARBA" id="ARBA00009431"/>
    </source>
</evidence>
<dbReference type="SUPFAM" id="SSF53474">
    <property type="entry name" value="alpha/beta-Hydrolases"/>
    <property type="match status" value="1"/>
</dbReference>
<proteinExistence type="inferred from homology"/>
<dbReference type="InterPro" id="IPR012337">
    <property type="entry name" value="RNaseH-like_sf"/>
</dbReference>
<dbReference type="SUPFAM" id="SSF53098">
    <property type="entry name" value="Ribonuclease H-like"/>
    <property type="match status" value="1"/>
</dbReference>
<accession>A0AAV5JY63</accession>
<dbReference type="CDD" id="cd09272">
    <property type="entry name" value="RNase_HI_RT_Ty1"/>
    <property type="match status" value="1"/>
</dbReference>
<feature type="region of interest" description="Disordered" evidence="2">
    <location>
        <begin position="379"/>
        <end position="430"/>
    </location>
</feature>
<evidence type="ECO:0000313" key="4">
    <source>
        <dbReference type="EMBL" id="GKV17326.1"/>
    </source>
</evidence>
<dbReference type="GO" id="GO:0003676">
    <property type="term" value="F:nucleic acid binding"/>
    <property type="evidence" value="ECO:0007669"/>
    <property type="project" value="InterPro"/>
</dbReference>
<name>A0AAV5JY63_9ROSI</name>
<dbReference type="Gene3D" id="3.30.420.10">
    <property type="entry name" value="Ribonuclease H-like superfamily/Ribonuclease H"/>
    <property type="match status" value="1"/>
</dbReference>
<dbReference type="SUPFAM" id="SSF56672">
    <property type="entry name" value="DNA/RNA polymerases"/>
    <property type="match status" value="1"/>
</dbReference>
<dbReference type="InterPro" id="IPR029058">
    <property type="entry name" value="AB_hydrolase_fold"/>
</dbReference>
<dbReference type="Pfam" id="PF14223">
    <property type="entry name" value="Retrotran_gag_2"/>
    <property type="match status" value="1"/>
</dbReference>
<dbReference type="PANTHER" id="PTHR11802">
    <property type="entry name" value="SERINE PROTEASE FAMILY S10 SERINE CARBOXYPEPTIDASE"/>
    <property type="match status" value="1"/>
</dbReference>
<dbReference type="InterPro" id="IPR013103">
    <property type="entry name" value="RVT_2"/>
</dbReference>
<dbReference type="GO" id="GO:0005773">
    <property type="term" value="C:vacuole"/>
    <property type="evidence" value="ECO:0007669"/>
    <property type="project" value="TreeGrafter"/>
</dbReference>
<reference evidence="4 5" key="1">
    <citation type="journal article" date="2021" name="Commun. Biol.">
        <title>The genome of Shorea leprosula (Dipterocarpaceae) highlights the ecological relevance of drought in aseasonal tropical rainforests.</title>
        <authorList>
            <person name="Ng K.K.S."/>
            <person name="Kobayashi M.J."/>
            <person name="Fawcett J.A."/>
            <person name="Hatakeyama M."/>
            <person name="Paape T."/>
            <person name="Ng C.H."/>
            <person name="Ang C.C."/>
            <person name="Tnah L.H."/>
            <person name="Lee C.T."/>
            <person name="Nishiyama T."/>
            <person name="Sese J."/>
            <person name="O'Brien M.J."/>
            <person name="Copetti D."/>
            <person name="Mohd Noor M.I."/>
            <person name="Ong R.C."/>
            <person name="Putra M."/>
            <person name="Sireger I.Z."/>
            <person name="Indrioko S."/>
            <person name="Kosugi Y."/>
            <person name="Izuno A."/>
            <person name="Isagi Y."/>
            <person name="Lee S.L."/>
            <person name="Shimizu K.K."/>
        </authorList>
    </citation>
    <scope>NUCLEOTIDE SEQUENCE [LARGE SCALE GENOMIC DNA]</scope>
    <source>
        <strain evidence="4">214</strain>
    </source>
</reference>
<dbReference type="PRINTS" id="PR00724">
    <property type="entry name" value="CRBOXYPTASEC"/>
</dbReference>
<comment type="caution">
    <text evidence="4">The sequence shown here is derived from an EMBL/GenBank/DDBJ whole genome shotgun (WGS) entry which is preliminary data.</text>
</comment>
<feature type="domain" description="Integrase catalytic" evidence="3">
    <location>
        <begin position="416"/>
        <end position="484"/>
    </location>
</feature>
<dbReference type="GO" id="GO:0004185">
    <property type="term" value="F:serine-type carboxypeptidase activity"/>
    <property type="evidence" value="ECO:0007669"/>
    <property type="project" value="InterPro"/>
</dbReference>
<dbReference type="InterPro" id="IPR001563">
    <property type="entry name" value="Peptidase_S10"/>
</dbReference>
<organism evidence="4 5">
    <name type="scientific">Rubroshorea leprosula</name>
    <dbReference type="NCBI Taxonomy" id="152421"/>
    <lineage>
        <taxon>Eukaryota</taxon>
        <taxon>Viridiplantae</taxon>
        <taxon>Streptophyta</taxon>
        <taxon>Embryophyta</taxon>
        <taxon>Tracheophyta</taxon>
        <taxon>Spermatophyta</taxon>
        <taxon>Magnoliopsida</taxon>
        <taxon>eudicotyledons</taxon>
        <taxon>Gunneridae</taxon>
        <taxon>Pentapetalae</taxon>
        <taxon>rosids</taxon>
        <taxon>malvids</taxon>
        <taxon>Malvales</taxon>
        <taxon>Dipterocarpaceae</taxon>
        <taxon>Rubroshorea</taxon>
    </lineage>
</organism>
<comment type="similarity">
    <text evidence="1">Belongs to the peptidase S10 family.</text>
</comment>
<dbReference type="AlphaFoldDB" id="A0AAV5JY63"/>
<dbReference type="Pfam" id="PF07727">
    <property type="entry name" value="RVT_2"/>
    <property type="match status" value="1"/>
</dbReference>
<dbReference type="Pfam" id="PF25597">
    <property type="entry name" value="SH3_retrovirus"/>
    <property type="match status" value="1"/>
</dbReference>
<sequence>MGNDALLSQADKIVALPGQPKVGFRWFSGYITVNNKKQRALFFYFVEAETDPSLKPFVLWLNGGRGCSSLGTGAFVEHGPFKTNGETLIRNEFSWNKEANMLYLESPASVGFSHSTNNSFFANLNDEVRARDNLVFLQRWFLQFPEYKNRDFYITGKSYAGHYVPQLAQLIIQANMKWNKEKPVSRACNEVYTKPLERFGIRLTPMMSLPVSASRPPAEHKRRCSVTQLGPGPDWTCFISHVTRSCTESAEQKLDSMKDEEWRLLHRRVYGFIRQWINDSVLNHINDETDARTLWTKYKDGTPTADHVNDFLSIIKELANLGINFDDEVNGLILLNTLPESWESFRSTTINSSPGGQVTLEIAKNKIFEEEKRMRALGVFSQPDTQALVTENRGRSKTREPRGRGGRSRSKSKSGTVPGTPQHNGVAERMNRTIVEKVRCMLKMATLPKPFWDEAANTAVYLINRSPSIPLNFQIPEKAWMEKDVGYSHLRVFGCKAFMHVPKEQRSKLDDKAIPCIFVGYGDEEFGYRLWDLEKKKTVKSRDVVFHEHEKINDLKEDKATRSSGEGVEDLTPAKTPSRKITDEEEVQAPEDETEEPTIEEDEASVDGGNDEQGEQPLPQEEEPQLRRSTREHKPSARYPSSDYILITKEGEPKNFQEPEGFEEQGKEHMVCKLKKSLYELKQAPRQWYKKLDSFMMSHGYQRTNADPCVYIRLFPDGNFIILLLYVDDMLILGQDVEKICRLKEELSKSFDMKDLGPVKQILVSTPLANHFKLSKRSCPTTKEEKEKMSYIPYSSAIGSLMYAMVCTRPDIAHAVGVKCVALSTTEAEYIAATEAGKEMLWMKRFLQELGLKQKEYVVFCDSQSAIDLSKNTMYHARTKHIDLRYHWLCLVTENKQFQLKKIHTNNNDADMMTKVLPREKFEYCTKLARMNSK</sequence>
<dbReference type="EMBL" id="BPVZ01000047">
    <property type="protein sequence ID" value="GKV17326.1"/>
    <property type="molecule type" value="Genomic_DNA"/>
</dbReference>
<dbReference type="GO" id="GO:0015074">
    <property type="term" value="P:DNA integration"/>
    <property type="evidence" value="ECO:0007669"/>
    <property type="project" value="InterPro"/>
</dbReference>
<dbReference type="Proteomes" id="UP001054252">
    <property type="component" value="Unassembled WGS sequence"/>
</dbReference>
<gene>
    <name evidence="4" type="ORF">SLEP1_g27844</name>
</gene>
<keyword evidence="5" id="KW-1185">Reference proteome</keyword>
<dbReference type="InterPro" id="IPR057670">
    <property type="entry name" value="SH3_retrovirus"/>
</dbReference>
<evidence type="ECO:0000256" key="2">
    <source>
        <dbReference type="SAM" id="MobiDB-lite"/>
    </source>
</evidence>
<protein>
    <recommendedName>
        <fullName evidence="3">Integrase catalytic domain-containing protein</fullName>
    </recommendedName>
</protein>
<dbReference type="PROSITE" id="PS50994">
    <property type="entry name" value="INTEGRASE"/>
    <property type="match status" value="1"/>
</dbReference>
<feature type="region of interest" description="Disordered" evidence="2">
    <location>
        <begin position="556"/>
        <end position="645"/>
    </location>
</feature>
<feature type="compositionally biased region" description="Basic and acidic residues" evidence="2">
    <location>
        <begin position="392"/>
        <end position="403"/>
    </location>
</feature>
<dbReference type="InterPro" id="IPR001584">
    <property type="entry name" value="Integrase_cat-core"/>
</dbReference>
<dbReference type="Pfam" id="PF00450">
    <property type="entry name" value="Peptidase_S10"/>
    <property type="match status" value="1"/>
</dbReference>
<dbReference type="GO" id="GO:0006508">
    <property type="term" value="P:proteolysis"/>
    <property type="evidence" value="ECO:0007669"/>
    <property type="project" value="InterPro"/>
</dbReference>
<dbReference type="Gene3D" id="3.40.50.1820">
    <property type="entry name" value="alpha/beta hydrolase"/>
    <property type="match status" value="1"/>
</dbReference>
<evidence type="ECO:0000259" key="3">
    <source>
        <dbReference type="PROSITE" id="PS50994"/>
    </source>
</evidence>
<dbReference type="PANTHER" id="PTHR11802:SF281">
    <property type="entry name" value="CARBOXYPEPTIDASE"/>
    <property type="match status" value="1"/>
</dbReference>
<dbReference type="InterPro" id="IPR043502">
    <property type="entry name" value="DNA/RNA_pol_sf"/>
</dbReference>
<dbReference type="InterPro" id="IPR036397">
    <property type="entry name" value="RNaseH_sf"/>
</dbReference>
<feature type="compositionally biased region" description="Acidic residues" evidence="2">
    <location>
        <begin position="583"/>
        <end position="614"/>
    </location>
</feature>
<evidence type="ECO:0000313" key="5">
    <source>
        <dbReference type="Proteomes" id="UP001054252"/>
    </source>
</evidence>